<dbReference type="Ensembl" id="ENSCPRT00005000445.1">
    <property type="protein sequence ID" value="ENSCPRP00005000364.1"/>
    <property type="gene ID" value="ENSCPRG00005000315.1"/>
</dbReference>
<organism evidence="5 6">
    <name type="scientific">Crocodylus porosus</name>
    <name type="common">Saltwater crocodile</name>
    <name type="synonym">Estuarine crocodile</name>
    <dbReference type="NCBI Taxonomy" id="8502"/>
    <lineage>
        <taxon>Eukaryota</taxon>
        <taxon>Metazoa</taxon>
        <taxon>Chordata</taxon>
        <taxon>Craniata</taxon>
        <taxon>Vertebrata</taxon>
        <taxon>Euteleostomi</taxon>
        <taxon>Archelosauria</taxon>
        <taxon>Archosauria</taxon>
        <taxon>Crocodylia</taxon>
        <taxon>Longirostres</taxon>
        <taxon>Crocodylidae</taxon>
        <taxon>Crocodylus</taxon>
    </lineage>
</organism>
<dbReference type="InterPro" id="IPR007110">
    <property type="entry name" value="Ig-like_dom"/>
</dbReference>
<dbReference type="Proteomes" id="UP000594220">
    <property type="component" value="Unplaced"/>
</dbReference>
<dbReference type="GO" id="GO:0004888">
    <property type="term" value="F:transmembrane signaling receptor activity"/>
    <property type="evidence" value="ECO:0007669"/>
    <property type="project" value="TreeGrafter"/>
</dbReference>
<keyword evidence="2" id="KW-0812">Transmembrane</keyword>
<keyword evidence="3" id="KW-0472">Membrane</keyword>
<dbReference type="SUPFAM" id="SSF48726">
    <property type="entry name" value="Immunoglobulin"/>
    <property type="match status" value="1"/>
</dbReference>
<dbReference type="SMART" id="SM00406">
    <property type="entry name" value="IGv"/>
    <property type="match status" value="1"/>
</dbReference>
<evidence type="ECO:0000256" key="3">
    <source>
        <dbReference type="ARBA" id="ARBA00023136"/>
    </source>
</evidence>
<dbReference type="Gene3D" id="2.60.40.10">
    <property type="entry name" value="Immunoglobulins"/>
    <property type="match status" value="1"/>
</dbReference>
<dbReference type="InterPro" id="IPR003599">
    <property type="entry name" value="Ig_sub"/>
</dbReference>
<dbReference type="PANTHER" id="PTHR11860">
    <property type="entry name" value="POLYMERIC-IMMUNOGLOBULIN RECEPTOR"/>
    <property type="match status" value="1"/>
</dbReference>
<dbReference type="SMART" id="SM00409">
    <property type="entry name" value="IG"/>
    <property type="match status" value="1"/>
</dbReference>
<name>A0A7M4DVD7_CROPO</name>
<evidence type="ECO:0000313" key="6">
    <source>
        <dbReference type="Proteomes" id="UP000594220"/>
    </source>
</evidence>
<reference evidence="5" key="1">
    <citation type="submission" date="2025-08" db="UniProtKB">
        <authorList>
            <consortium name="Ensembl"/>
        </authorList>
    </citation>
    <scope>IDENTIFICATION</scope>
</reference>
<evidence type="ECO:0000256" key="2">
    <source>
        <dbReference type="ARBA" id="ARBA00022692"/>
    </source>
</evidence>
<reference evidence="5" key="2">
    <citation type="submission" date="2025-09" db="UniProtKB">
        <authorList>
            <consortium name="Ensembl"/>
        </authorList>
    </citation>
    <scope>IDENTIFICATION</scope>
</reference>
<dbReference type="PANTHER" id="PTHR11860:SF49">
    <property type="entry name" value="HIGH AFFINITY IMMUNOGLOBULIN ALPHA AND IMMUNOGLOBULIN MU FC RECEPTOR"/>
    <property type="match status" value="1"/>
</dbReference>
<dbReference type="InterPro" id="IPR036179">
    <property type="entry name" value="Ig-like_dom_sf"/>
</dbReference>
<dbReference type="InterPro" id="IPR013106">
    <property type="entry name" value="Ig_V-set"/>
</dbReference>
<dbReference type="OMA" id="WCKIAAN"/>
<sequence>GDFWASPDYHQICLRLPSSSAIVSGVGDSVTIPCLYPKTPANRHDRKFWCKMSATKVCNTIISTNSYTSDEYKNRAEITDFPHNSTAMLRMTSLRKNDSGIYRCGIGVTNRGLFISVNLTVLDGTVAGCLQSQLIAKYVD</sequence>
<accession>A0A7M4DVD7</accession>
<dbReference type="GO" id="GO:0005886">
    <property type="term" value="C:plasma membrane"/>
    <property type="evidence" value="ECO:0007669"/>
    <property type="project" value="TreeGrafter"/>
</dbReference>
<dbReference type="InterPro" id="IPR013783">
    <property type="entry name" value="Ig-like_fold"/>
</dbReference>
<feature type="domain" description="Ig-like" evidence="4">
    <location>
        <begin position="17"/>
        <end position="120"/>
    </location>
</feature>
<dbReference type="PROSITE" id="PS50835">
    <property type="entry name" value="IG_LIKE"/>
    <property type="match status" value="1"/>
</dbReference>
<dbReference type="CDD" id="cd05716">
    <property type="entry name" value="IgV_pIgR_like"/>
    <property type="match status" value="1"/>
</dbReference>
<evidence type="ECO:0000259" key="4">
    <source>
        <dbReference type="PROSITE" id="PS50835"/>
    </source>
</evidence>
<keyword evidence="6" id="KW-1185">Reference proteome</keyword>
<dbReference type="InterPro" id="IPR050671">
    <property type="entry name" value="CD300_family_receptors"/>
</dbReference>
<evidence type="ECO:0000313" key="5">
    <source>
        <dbReference type="Ensembl" id="ENSCPRP00005000364.1"/>
    </source>
</evidence>
<dbReference type="GeneTree" id="ENSGT00950000182977"/>
<dbReference type="Pfam" id="PF07686">
    <property type="entry name" value="V-set"/>
    <property type="match status" value="1"/>
</dbReference>
<proteinExistence type="predicted"/>
<protein>
    <recommendedName>
        <fullName evidence="4">Ig-like domain-containing protein</fullName>
    </recommendedName>
</protein>
<dbReference type="AlphaFoldDB" id="A0A7M4DVD7"/>
<comment type="subcellular location">
    <subcellularLocation>
        <location evidence="1">Membrane</location>
    </subcellularLocation>
</comment>
<evidence type="ECO:0000256" key="1">
    <source>
        <dbReference type="ARBA" id="ARBA00004370"/>
    </source>
</evidence>